<dbReference type="InterPro" id="IPR009057">
    <property type="entry name" value="Homeodomain-like_sf"/>
</dbReference>
<dbReference type="RefSeq" id="WP_190128021.1">
    <property type="nucleotide sequence ID" value="NZ_BNBD01000001.1"/>
</dbReference>
<dbReference type="PROSITE" id="PS50977">
    <property type="entry name" value="HTH_TETR_2"/>
    <property type="match status" value="1"/>
</dbReference>
<evidence type="ECO:0000259" key="5">
    <source>
        <dbReference type="PROSITE" id="PS50977"/>
    </source>
</evidence>
<dbReference type="Pfam" id="PF00440">
    <property type="entry name" value="TetR_N"/>
    <property type="match status" value="1"/>
</dbReference>
<dbReference type="AlphaFoldDB" id="A0A919AXU8"/>
<organism evidence="6 7">
    <name type="scientific">Streptomyces mashuensis</name>
    <dbReference type="NCBI Taxonomy" id="33904"/>
    <lineage>
        <taxon>Bacteria</taxon>
        <taxon>Bacillati</taxon>
        <taxon>Actinomycetota</taxon>
        <taxon>Actinomycetes</taxon>
        <taxon>Kitasatosporales</taxon>
        <taxon>Streptomycetaceae</taxon>
        <taxon>Streptomyces</taxon>
    </lineage>
</organism>
<dbReference type="InterPro" id="IPR001647">
    <property type="entry name" value="HTH_TetR"/>
</dbReference>
<dbReference type="SUPFAM" id="SSF46689">
    <property type="entry name" value="Homeodomain-like"/>
    <property type="match status" value="1"/>
</dbReference>
<dbReference type="Proteomes" id="UP000638313">
    <property type="component" value="Unassembled WGS sequence"/>
</dbReference>
<proteinExistence type="predicted"/>
<keyword evidence="1" id="KW-0805">Transcription regulation</keyword>
<evidence type="ECO:0000256" key="3">
    <source>
        <dbReference type="ARBA" id="ARBA00023163"/>
    </source>
</evidence>
<dbReference type="GO" id="GO:0000976">
    <property type="term" value="F:transcription cis-regulatory region binding"/>
    <property type="evidence" value="ECO:0007669"/>
    <property type="project" value="TreeGrafter"/>
</dbReference>
<evidence type="ECO:0000313" key="7">
    <source>
        <dbReference type="Proteomes" id="UP000638313"/>
    </source>
</evidence>
<dbReference type="Gene3D" id="1.10.357.10">
    <property type="entry name" value="Tetracycline Repressor, domain 2"/>
    <property type="match status" value="1"/>
</dbReference>
<feature type="domain" description="HTH tetR-type" evidence="5">
    <location>
        <begin position="8"/>
        <end position="68"/>
    </location>
</feature>
<dbReference type="GO" id="GO:0003700">
    <property type="term" value="F:DNA-binding transcription factor activity"/>
    <property type="evidence" value="ECO:0007669"/>
    <property type="project" value="TreeGrafter"/>
</dbReference>
<dbReference type="InterPro" id="IPR050109">
    <property type="entry name" value="HTH-type_TetR-like_transc_reg"/>
</dbReference>
<keyword evidence="7" id="KW-1185">Reference proteome</keyword>
<keyword evidence="2 4" id="KW-0238">DNA-binding</keyword>
<dbReference type="PRINTS" id="PR00455">
    <property type="entry name" value="HTHTETR"/>
</dbReference>
<evidence type="ECO:0000256" key="1">
    <source>
        <dbReference type="ARBA" id="ARBA00023015"/>
    </source>
</evidence>
<dbReference type="PANTHER" id="PTHR30055:SF234">
    <property type="entry name" value="HTH-TYPE TRANSCRIPTIONAL REGULATOR BETI"/>
    <property type="match status" value="1"/>
</dbReference>
<protein>
    <submittedName>
        <fullName evidence="6">TetR family transcriptional regulator</fullName>
    </submittedName>
</protein>
<comment type="caution">
    <text evidence="6">The sequence shown here is derived from an EMBL/GenBank/DDBJ whole genome shotgun (WGS) entry which is preliminary data.</text>
</comment>
<dbReference type="PANTHER" id="PTHR30055">
    <property type="entry name" value="HTH-TYPE TRANSCRIPTIONAL REGULATOR RUTR"/>
    <property type="match status" value="1"/>
</dbReference>
<evidence type="ECO:0000256" key="4">
    <source>
        <dbReference type="PROSITE-ProRule" id="PRU00335"/>
    </source>
</evidence>
<reference evidence="6" key="1">
    <citation type="journal article" date="2014" name="Int. J. Syst. Evol. Microbiol.">
        <title>Complete genome sequence of Corynebacterium casei LMG S-19264T (=DSM 44701T), isolated from a smear-ripened cheese.</title>
        <authorList>
            <consortium name="US DOE Joint Genome Institute (JGI-PGF)"/>
            <person name="Walter F."/>
            <person name="Albersmeier A."/>
            <person name="Kalinowski J."/>
            <person name="Ruckert C."/>
        </authorList>
    </citation>
    <scope>NUCLEOTIDE SEQUENCE</scope>
    <source>
        <strain evidence="6">JCM 4059</strain>
    </source>
</reference>
<dbReference type="EMBL" id="BNBD01000001">
    <property type="protein sequence ID" value="GHF30087.1"/>
    <property type="molecule type" value="Genomic_DNA"/>
</dbReference>
<dbReference type="SUPFAM" id="SSF48498">
    <property type="entry name" value="Tetracyclin repressor-like, C-terminal domain"/>
    <property type="match status" value="1"/>
</dbReference>
<evidence type="ECO:0000313" key="6">
    <source>
        <dbReference type="EMBL" id="GHF30087.1"/>
    </source>
</evidence>
<dbReference type="InterPro" id="IPR036271">
    <property type="entry name" value="Tet_transcr_reg_TetR-rel_C_sf"/>
</dbReference>
<feature type="DNA-binding region" description="H-T-H motif" evidence="4">
    <location>
        <begin position="31"/>
        <end position="50"/>
    </location>
</feature>
<sequence length="202" mass="21822">MPKQARALRTYDRVLDAAASEFALKGYARTNLQHVADRTGLTKGAVYGHFSSKEELAGVLEHHFETVTDDLLCHARQSGAPPVDRLGSLVRSLADLFEKDVRVRAALRLTAEMPRPDGCPPPVLDGIQRDTRALLREIQDAGRLHPSLPPETVADLVVAVLFGTHYTTTACGQEGLGSRVHAMWDVLSSALLDHGAQDGPGA</sequence>
<evidence type="ECO:0000256" key="2">
    <source>
        <dbReference type="ARBA" id="ARBA00023125"/>
    </source>
</evidence>
<name>A0A919AXU8_9ACTN</name>
<keyword evidence="3" id="KW-0804">Transcription</keyword>
<gene>
    <name evidence="6" type="primary">mmyR</name>
    <name evidence="6" type="ORF">GCM10010218_09160</name>
</gene>
<reference evidence="6" key="2">
    <citation type="submission" date="2020-09" db="EMBL/GenBank/DDBJ databases">
        <authorList>
            <person name="Sun Q."/>
            <person name="Ohkuma M."/>
        </authorList>
    </citation>
    <scope>NUCLEOTIDE SEQUENCE</scope>
    <source>
        <strain evidence="6">JCM 4059</strain>
    </source>
</reference>
<accession>A0A919AXU8</accession>